<dbReference type="PANTHER" id="PTHR28097:SF1">
    <property type="entry name" value="PHEROMONE A FACTOR RECEPTOR"/>
    <property type="match status" value="1"/>
</dbReference>
<feature type="transmembrane region" description="Helical" evidence="11">
    <location>
        <begin position="271"/>
        <end position="290"/>
    </location>
</feature>
<keyword evidence="13" id="KW-1185">Reference proteome</keyword>
<comment type="subcellular location">
    <subcellularLocation>
        <location evidence="1">Membrane</location>
        <topology evidence="1">Multi-pass membrane protein</topology>
    </subcellularLocation>
</comment>
<dbReference type="EMBL" id="MNAD01000288">
    <property type="protein sequence ID" value="OJT14432.1"/>
    <property type="molecule type" value="Genomic_DNA"/>
</dbReference>
<feature type="transmembrane region" description="Helical" evidence="11">
    <location>
        <begin position="162"/>
        <end position="184"/>
    </location>
</feature>
<dbReference type="STRING" id="154538.A0A1M2W3U2"/>
<dbReference type="Pfam" id="PF02076">
    <property type="entry name" value="STE3"/>
    <property type="match status" value="1"/>
</dbReference>
<evidence type="ECO:0000256" key="11">
    <source>
        <dbReference type="SAM" id="Phobius"/>
    </source>
</evidence>
<feature type="transmembrane region" description="Helical" evidence="11">
    <location>
        <begin position="205"/>
        <end position="228"/>
    </location>
</feature>
<comment type="similarity">
    <text evidence="2">Belongs to the G-protein coupled receptor 4 family.</text>
</comment>
<evidence type="ECO:0000256" key="6">
    <source>
        <dbReference type="ARBA" id="ARBA00023040"/>
    </source>
</evidence>
<dbReference type="PRINTS" id="PR00899">
    <property type="entry name" value="GPCRSTE3"/>
</dbReference>
<keyword evidence="5 11" id="KW-1133">Transmembrane helix</keyword>
<protein>
    <submittedName>
        <fullName evidence="12">Pheromone B alpha 3 receptor</fullName>
    </submittedName>
</protein>
<comment type="caution">
    <text evidence="12">The sequence shown here is derived from an EMBL/GenBank/DDBJ whole genome shotgun (WGS) entry which is preliminary data.</text>
</comment>
<dbReference type="OrthoDB" id="2874149at2759"/>
<evidence type="ECO:0000256" key="5">
    <source>
        <dbReference type="ARBA" id="ARBA00022989"/>
    </source>
</evidence>
<dbReference type="OMA" id="ATTEICC"/>
<evidence type="ECO:0000313" key="13">
    <source>
        <dbReference type="Proteomes" id="UP000184267"/>
    </source>
</evidence>
<feature type="transmembrane region" description="Helical" evidence="11">
    <location>
        <begin position="70"/>
        <end position="90"/>
    </location>
</feature>
<evidence type="ECO:0000256" key="1">
    <source>
        <dbReference type="ARBA" id="ARBA00004141"/>
    </source>
</evidence>
<keyword evidence="6" id="KW-0297">G-protein coupled receptor</keyword>
<dbReference type="CDD" id="cd14966">
    <property type="entry name" value="7tmD_STE3"/>
    <property type="match status" value="1"/>
</dbReference>
<dbReference type="AlphaFoldDB" id="A0A1M2W3U2"/>
<dbReference type="PANTHER" id="PTHR28097">
    <property type="entry name" value="PHEROMONE A FACTOR RECEPTOR"/>
    <property type="match status" value="1"/>
</dbReference>
<evidence type="ECO:0000256" key="7">
    <source>
        <dbReference type="ARBA" id="ARBA00023136"/>
    </source>
</evidence>
<feature type="compositionally biased region" description="Polar residues" evidence="10">
    <location>
        <begin position="379"/>
        <end position="396"/>
    </location>
</feature>
<evidence type="ECO:0000256" key="10">
    <source>
        <dbReference type="SAM" id="MobiDB-lite"/>
    </source>
</evidence>
<evidence type="ECO:0000256" key="3">
    <source>
        <dbReference type="ARBA" id="ARBA00022507"/>
    </source>
</evidence>
<keyword evidence="3" id="KW-0589">Pheromone response</keyword>
<evidence type="ECO:0000313" key="12">
    <source>
        <dbReference type="EMBL" id="OJT14432.1"/>
    </source>
</evidence>
<dbReference type="InterPro" id="IPR000481">
    <property type="entry name" value="GPCR_Pheromne_B_alpha_rcpt"/>
</dbReference>
<dbReference type="Proteomes" id="UP000184267">
    <property type="component" value="Unassembled WGS sequence"/>
</dbReference>
<name>A0A1M2W3U2_TRAPU</name>
<reference evidence="12 13" key="1">
    <citation type="submission" date="2016-10" db="EMBL/GenBank/DDBJ databases">
        <title>Genome sequence of the basidiomycete white-rot fungus Trametes pubescens.</title>
        <authorList>
            <person name="Makela M.R."/>
            <person name="Granchi Z."/>
            <person name="Peng M."/>
            <person name="De Vries R.P."/>
            <person name="Grigoriev I."/>
            <person name="Riley R."/>
            <person name="Hilden K."/>
        </authorList>
    </citation>
    <scope>NUCLEOTIDE SEQUENCE [LARGE SCALE GENOMIC DNA]</scope>
    <source>
        <strain evidence="12 13">FBCC735</strain>
    </source>
</reference>
<evidence type="ECO:0000256" key="4">
    <source>
        <dbReference type="ARBA" id="ARBA00022692"/>
    </source>
</evidence>
<sequence>MSNFEYPAYPILALIAAVLVLIPMPWHLQAWNSGTCLFMVWTAIGCLNLGVNAIVWNADAIDRAPIWCDISSHIIVAVAVAIPASSLCINRRLYKIASVRAVRISKAEKRRAVLVDLAIGLGIPVAQLLFEYIVSGHRYDIYEQVGCYPYVYPTPLMFPFVLVWPIIIGLCSAVYCLLSLRAFAIRRAQFNQFLAASSSLTMGRYFRLMALAAVELLCTTPLAGYGLYLNASGPIAPWISFADTHFDYGRVQLFPAVVWKMSNTAVISFQLSRWSVVLCGLLFFMFFGFADEARRNYRKIIDPVAALIRRRFGSAKSTHESLKSGDKSALQTASVGSLPVYYPSATTFAIPVEKSDRPPQLHLDLEAAASDLSPPPTAHSPTWSFRTSSSWHGHAV</sequence>
<keyword evidence="9" id="KW-0807">Transducer</keyword>
<feature type="region of interest" description="Disordered" evidence="10">
    <location>
        <begin position="370"/>
        <end position="396"/>
    </location>
</feature>
<accession>A0A1M2W3U2</accession>
<keyword evidence="4 11" id="KW-0812">Transmembrane</keyword>
<evidence type="ECO:0000256" key="8">
    <source>
        <dbReference type="ARBA" id="ARBA00023170"/>
    </source>
</evidence>
<gene>
    <name evidence="12" type="ORF">TRAPUB_9010</name>
</gene>
<organism evidence="12 13">
    <name type="scientific">Trametes pubescens</name>
    <name type="common">White-rot fungus</name>
    <dbReference type="NCBI Taxonomy" id="154538"/>
    <lineage>
        <taxon>Eukaryota</taxon>
        <taxon>Fungi</taxon>
        <taxon>Dikarya</taxon>
        <taxon>Basidiomycota</taxon>
        <taxon>Agaricomycotina</taxon>
        <taxon>Agaricomycetes</taxon>
        <taxon>Polyporales</taxon>
        <taxon>Polyporaceae</taxon>
        <taxon>Trametes</taxon>
    </lineage>
</organism>
<dbReference type="GO" id="GO:0000750">
    <property type="term" value="P:pheromone-dependent signal transduction involved in conjugation with cellular fusion"/>
    <property type="evidence" value="ECO:0007669"/>
    <property type="project" value="TreeGrafter"/>
</dbReference>
<dbReference type="GO" id="GO:0004934">
    <property type="term" value="F:mating-type alpha-factor pheromone receptor activity"/>
    <property type="evidence" value="ECO:0007669"/>
    <property type="project" value="InterPro"/>
</dbReference>
<keyword evidence="8 12" id="KW-0675">Receptor</keyword>
<dbReference type="GO" id="GO:0005886">
    <property type="term" value="C:plasma membrane"/>
    <property type="evidence" value="ECO:0007669"/>
    <property type="project" value="TreeGrafter"/>
</dbReference>
<feature type="transmembrane region" description="Helical" evidence="11">
    <location>
        <begin position="6"/>
        <end position="24"/>
    </location>
</feature>
<evidence type="ECO:0000256" key="9">
    <source>
        <dbReference type="ARBA" id="ARBA00023224"/>
    </source>
</evidence>
<evidence type="ECO:0000256" key="2">
    <source>
        <dbReference type="ARBA" id="ARBA00011085"/>
    </source>
</evidence>
<feature type="transmembrane region" description="Helical" evidence="11">
    <location>
        <begin position="36"/>
        <end position="58"/>
    </location>
</feature>
<proteinExistence type="inferred from homology"/>
<feature type="transmembrane region" description="Helical" evidence="11">
    <location>
        <begin position="111"/>
        <end position="130"/>
    </location>
</feature>
<dbReference type="InterPro" id="IPR001499">
    <property type="entry name" value="GPCR_STE3"/>
</dbReference>
<keyword evidence="7 11" id="KW-0472">Membrane</keyword>
<dbReference type="PRINTS" id="PR00901">
    <property type="entry name" value="PHEROMONEBAR"/>
</dbReference>